<dbReference type="PANTHER" id="PTHR30582">
    <property type="entry name" value="L,D-TRANSPEPTIDASE"/>
    <property type="match status" value="1"/>
</dbReference>
<dbReference type="Proteomes" id="UP001235343">
    <property type="component" value="Unassembled WGS sequence"/>
</dbReference>
<reference evidence="8 9" key="1">
    <citation type="submission" date="2023-06" db="EMBL/GenBank/DDBJ databases">
        <title>Aquibacillus rhizosphaerae LR5S19.</title>
        <authorList>
            <person name="Sun J.-Q."/>
        </authorList>
    </citation>
    <scope>NUCLEOTIDE SEQUENCE [LARGE SCALE GENOMIC DNA]</scope>
    <source>
        <strain evidence="8 9">LR5S19</strain>
    </source>
</reference>
<organism evidence="8 9">
    <name type="scientific">Aquibacillus rhizosphaerae</name>
    <dbReference type="NCBI Taxonomy" id="3051431"/>
    <lineage>
        <taxon>Bacteria</taxon>
        <taxon>Bacillati</taxon>
        <taxon>Bacillota</taxon>
        <taxon>Bacilli</taxon>
        <taxon>Bacillales</taxon>
        <taxon>Bacillaceae</taxon>
        <taxon>Aquibacillus</taxon>
    </lineage>
</organism>
<evidence type="ECO:0000256" key="2">
    <source>
        <dbReference type="ARBA" id="ARBA00022679"/>
    </source>
</evidence>
<dbReference type="InterPro" id="IPR038063">
    <property type="entry name" value="Transpep_catalytic_dom"/>
</dbReference>
<keyword evidence="2 8" id="KW-0808">Transferase</keyword>
<dbReference type="EMBL" id="JASTZU010000034">
    <property type="protein sequence ID" value="MDL4840715.1"/>
    <property type="molecule type" value="Genomic_DNA"/>
</dbReference>
<dbReference type="EC" id="2.-.-.-" evidence="8"/>
<feature type="active site" description="Proton donor/acceptor" evidence="6">
    <location>
        <position position="111"/>
    </location>
</feature>
<dbReference type="CDD" id="cd16913">
    <property type="entry name" value="YkuD_like"/>
    <property type="match status" value="1"/>
</dbReference>
<evidence type="ECO:0000256" key="3">
    <source>
        <dbReference type="ARBA" id="ARBA00022960"/>
    </source>
</evidence>
<proteinExistence type="predicted"/>
<dbReference type="PANTHER" id="PTHR30582:SF4">
    <property type="entry name" value="L,D-TRANSPEPTIDASE YQJB-RELATED"/>
    <property type="match status" value="1"/>
</dbReference>
<dbReference type="GO" id="GO:0016740">
    <property type="term" value="F:transferase activity"/>
    <property type="evidence" value="ECO:0007669"/>
    <property type="project" value="UniProtKB-KW"/>
</dbReference>
<evidence type="ECO:0000256" key="4">
    <source>
        <dbReference type="ARBA" id="ARBA00022984"/>
    </source>
</evidence>
<comment type="pathway">
    <text evidence="1 6">Cell wall biogenesis; peptidoglycan biosynthesis.</text>
</comment>
<protein>
    <submittedName>
        <fullName evidence="8">L,D-transpeptidase</fullName>
        <ecNumber evidence="8">2.-.-.-</ecNumber>
    </submittedName>
</protein>
<gene>
    <name evidence="8" type="ORF">QQS35_09665</name>
</gene>
<evidence type="ECO:0000256" key="6">
    <source>
        <dbReference type="PROSITE-ProRule" id="PRU01373"/>
    </source>
</evidence>
<name>A0ABT7L7Y7_9BACI</name>
<dbReference type="RefSeq" id="WP_285931846.1">
    <property type="nucleotide sequence ID" value="NZ_JASTZU010000034.1"/>
</dbReference>
<dbReference type="SUPFAM" id="SSF141523">
    <property type="entry name" value="L,D-transpeptidase catalytic domain-like"/>
    <property type="match status" value="1"/>
</dbReference>
<accession>A0ABT7L7Y7</accession>
<evidence type="ECO:0000313" key="9">
    <source>
        <dbReference type="Proteomes" id="UP001235343"/>
    </source>
</evidence>
<dbReference type="Pfam" id="PF03734">
    <property type="entry name" value="YkuD"/>
    <property type="match status" value="1"/>
</dbReference>
<keyword evidence="3 6" id="KW-0133">Cell shape</keyword>
<dbReference type="PROSITE" id="PS52029">
    <property type="entry name" value="LD_TPASE"/>
    <property type="match status" value="1"/>
</dbReference>
<sequence length="167" mass="18469">MTNLVIAILMVLSPIWPLGENPTPNAPFLIVNKQTNQIAYINNSKIEKIYRVATGATNQLTPDGMHTVVVKAVEPYYRKKNIQGGSPDNPLGSRWIGFDAEDTDGRMYGVHGTNQPESIGKNVSAGCIRMKNEEVEVLFSTVPIGTKIFITESKDDFESIAKKWNAM</sequence>
<evidence type="ECO:0000313" key="8">
    <source>
        <dbReference type="EMBL" id="MDL4840715.1"/>
    </source>
</evidence>
<keyword evidence="4 6" id="KW-0573">Peptidoglycan synthesis</keyword>
<evidence type="ECO:0000256" key="1">
    <source>
        <dbReference type="ARBA" id="ARBA00004752"/>
    </source>
</evidence>
<keyword evidence="9" id="KW-1185">Reference proteome</keyword>
<dbReference type="InterPro" id="IPR050979">
    <property type="entry name" value="LD-transpeptidase"/>
</dbReference>
<evidence type="ECO:0000259" key="7">
    <source>
        <dbReference type="PROSITE" id="PS52029"/>
    </source>
</evidence>
<evidence type="ECO:0000256" key="5">
    <source>
        <dbReference type="ARBA" id="ARBA00023316"/>
    </source>
</evidence>
<feature type="active site" description="Nucleophile" evidence="6">
    <location>
        <position position="127"/>
    </location>
</feature>
<dbReference type="Gene3D" id="2.40.440.10">
    <property type="entry name" value="L,D-transpeptidase catalytic domain-like"/>
    <property type="match status" value="1"/>
</dbReference>
<feature type="domain" description="L,D-TPase catalytic" evidence="7">
    <location>
        <begin position="27"/>
        <end position="151"/>
    </location>
</feature>
<dbReference type="InterPro" id="IPR005490">
    <property type="entry name" value="LD_TPept_cat_dom"/>
</dbReference>
<comment type="caution">
    <text evidence="8">The sequence shown here is derived from an EMBL/GenBank/DDBJ whole genome shotgun (WGS) entry which is preliminary data.</text>
</comment>
<keyword evidence="5 6" id="KW-0961">Cell wall biogenesis/degradation</keyword>